<dbReference type="AlphaFoldDB" id="A0A2A7MVW0"/>
<dbReference type="Proteomes" id="UP000465302">
    <property type="component" value="Unassembled WGS sequence"/>
</dbReference>
<dbReference type="Gene3D" id="3.30.750.24">
    <property type="entry name" value="STAS domain"/>
    <property type="match status" value="1"/>
</dbReference>
<sequence length="148" mass="16578">MPVATTVQLRQVRLPAAEEIQRAGRAVFTAEELTDARVLVCVRGEVDATNRQALGRFVQRHTRVSKQLILDLTGVDFFGSQAFTALYYANIQCARRDVDWMVVAGPRVRRVMHICDPDDQLPIVEDLAAALCRLEHVAKCHHAVAWGE</sequence>
<reference evidence="3 4" key="1">
    <citation type="submission" date="2017-10" db="EMBL/GenBank/DDBJ databases">
        <title>The new phylogeny of genus Mycobacterium.</title>
        <authorList>
            <person name="Tortoli E."/>
            <person name="Trovato A."/>
            <person name="Cirillo D.M."/>
        </authorList>
    </citation>
    <scope>NUCLEOTIDE SEQUENCE [LARGE SCALE GENOMIC DNA]</scope>
    <source>
        <strain evidence="3 4">CCUG37673</strain>
    </source>
</reference>
<dbReference type="RefSeq" id="WP_097942062.1">
    <property type="nucleotide sequence ID" value="NZ_BLKS01000001.1"/>
</dbReference>
<evidence type="ECO:0000259" key="1">
    <source>
        <dbReference type="Pfam" id="PF01740"/>
    </source>
</evidence>
<dbReference type="SUPFAM" id="SSF52091">
    <property type="entry name" value="SpoIIaa-like"/>
    <property type="match status" value="1"/>
</dbReference>
<evidence type="ECO:0000313" key="3">
    <source>
        <dbReference type="EMBL" id="PEG35653.1"/>
    </source>
</evidence>
<dbReference type="Proteomes" id="UP000220914">
    <property type="component" value="Unassembled WGS sequence"/>
</dbReference>
<dbReference type="CDD" id="cd07043">
    <property type="entry name" value="STAS_anti-anti-sigma_factors"/>
    <property type="match status" value="1"/>
</dbReference>
<dbReference type="OrthoDB" id="3697150at2"/>
<organism evidence="3 4">
    <name type="scientific">Mycolicibacterium agri</name>
    <name type="common">Mycobacterium agri</name>
    <dbReference type="NCBI Taxonomy" id="36811"/>
    <lineage>
        <taxon>Bacteria</taxon>
        <taxon>Bacillati</taxon>
        <taxon>Actinomycetota</taxon>
        <taxon>Actinomycetes</taxon>
        <taxon>Mycobacteriales</taxon>
        <taxon>Mycobacteriaceae</taxon>
        <taxon>Mycolicibacterium</taxon>
    </lineage>
</organism>
<reference evidence="2 5" key="2">
    <citation type="journal article" date="2019" name="Emerg. Microbes Infect.">
        <title>Comprehensive subspecies identification of 175 nontuberculous mycobacteria species based on 7547 genomic profiles.</title>
        <authorList>
            <person name="Matsumoto Y."/>
            <person name="Kinjo T."/>
            <person name="Motooka D."/>
            <person name="Nabeya D."/>
            <person name="Jung N."/>
            <person name="Uechi K."/>
            <person name="Horii T."/>
            <person name="Iida T."/>
            <person name="Fujita J."/>
            <person name="Nakamura S."/>
        </authorList>
    </citation>
    <scope>NUCLEOTIDE SEQUENCE [LARGE SCALE GENOMIC DNA]</scope>
    <source>
        <strain evidence="2 5">JCM 6377</strain>
    </source>
</reference>
<comment type="caution">
    <text evidence="3">The sequence shown here is derived from an EMBL/GenBank/DDBJ whole genome shotgun (WGS) entry which is preliminary data.</text>
</comment>
<protein>
    <submittedName>
        <fullName evidence="3">Anti-anti-sigma factor</fullName>
    </submittedName>
</protein>
<dbReference type="InterPro" id="IPR002645">
    <property type="entry name" value="STAS_dom"/>
</dbReference>
<accession>A0A2A7MVW0</accession>
<dbReference type="EMBL" id="PDCP01000042">
    <property type="protein sequence ID" value="PEG35653.1"/>
    <property type="molecule type" value="Genomic_DNA"/>
</dbReference>
<feature type="domain" description="STAS" evidence="1">
    <location>
        <begin position="36"/>
        <end position="130"/>
    </location>
</feature>
<dbReference type="InterPro" id="IPR036513">
    <property type="entry name" value="STAS_dom_sf"/>
</dbReference>
<name>A0A2A7MVW0_MYCAG</name>
<dbReference type="Pfam" id="PF01740">
    <property type="entry name" value="STAS"/>
    <property type="match status" value="1"/>
</dbReference>
<dbReference type="EMBL" id="BLKS01000001">
    <property type="protein sequence ID" value="GFG50510.1"/>
    <property type="molecule type" value="Genomic_DNA"/>
</dbReference>
<proteinExistence type="predicted"/>
<reference evidence="2" key="3">
    <citation type="submission" date="2020-02" db="EMBL/GenBank/DDBJ databases">
        <authorList>
            <person name="Matsumoto Y."/>
            <person name="Motooka D."/>
            <person name="Nakamura S."/>
        </authorList>
    </citation>
    <scope>NUCLEOTIDE SEQUENCE</scope>
    <source>
        <strain evidence="2">JCM 6377</strain>
    </source>
</reference>
<keyword evidence="4" id="KW-1185">Reference proteome</keyword>
<evidence type="ECO:0000313" key="5">
    <source>
        <dbReference type="Proteomes" id="UP000465302"/>
    </source>
</evidence>
<gene>
    <name evidence="3" type="ORF">CQY20_21255</name>
    <name evidence="2" type="ORF">MAGR_19510</name>
</gene>
<evidence type="ECO:0000313" key="4">
    <source>
        <dbReference type="Proteomes" id="UP000220914"/>
    </source>
</evidence>
<evidence type="ECO:0000313" key="2">
    <source>
        <dbReference type="EMBL" id="GFG50510.1"/>
    </source>
</evidence>